<evidence type="ECO:0000313" key="1">
    <source>
        <dbReference type="EMBL" id="MCZ4224836.1"/>
    </source>
</evidence>
<dbReference type="Proteomes" id="UP001144341">
    <property type="component" value="Unassembled WGS sequence"/>
</dbReference>
<gene>
    <name evidence="1" type="ORF">O0931_16105</name>
</gene>
<dbReference type="EMBL" id="JAPWGL010000004">
    <property type="protein sequence ID" value="MCZ4224836.1"/>
    <property type="molecule type" value="Genomic_DNA"/>
</dbReference>
<protein>
    <submittedName>
        <fullName evidence="1">Uncharacterized protein</fullName>
    </submittedName>
</protein>
<reference evidence="1" key="1">
    <citation type="submission" date="2022-12" db="EMBL/GenBank/DDBJ databases">
        <title>Genome sequence of SJ11.</title>
        <authorList>
            <person name="Woo H."/>
        </authorList>
    </citation>
    <scope>NUCLEOTIDE SEQUENCE</scope>
    <source>
        <strain evidence="1">SJ11</strain>
    </source>
</reference>
<dbReference type="RefSeq" id="WP_269416499.1">
    <property type="nucleotide sequence ID" value="NZ_JAPWGL010000004.1"/>
</dbReference>
<evidence type="ECO:0000313" key="2">
    <source>
        <dbReference type="Proteomes" id="UP001144341"/>
    </source>
</evidence>
<comment type="caution">
    <text evidence="1">The sequence shown here is derived from an EMBL/GenBank/DDBJ whole genome shotgun (WGS) entry which is preliminary data.</text>
</comment>
<sequence>MGKMFFEPDIGAEHWQMKITVFVLLQKRIKDGKIDGFKIQAKHFTV</sequence>
<name>A0ABT4L1L5_9SPHI</name>
<proteinExistence type="predicted"/>
<keyword evidence="2" id="KW-1185">Reference proteome</keyword>
<organism evidence="1 2">
    <name type="scientific">Pedobacter rhodius</name>
    <dbReference type="NCBI Taxonomy" id="3004098"/>
    <lineage>
        <taxon>Bacteria</taxon>
        <taxon>Pseudomonadati</taxon>
        <taxon>Bacteroidota</taxon>
        <taxon>Sphingobacteriia</taxon>
        <taxon>Sphingobacteriales</taxon>
        <taxon>Sphingobacteriaceae</taxon>
        <taxon>Pedobacter</taxon>
    </lineage>
</organism>
<accession>A0ABT4L1L5</accession>